<accession>A0A1B2A691</accession>
<evidence type="ECO:0000313" key="3">
    <source>
        <dbReference type="Proteomes" id="UP000825100"/>
    </source>
</evidence>
<gene>
    <name evidence="1" type="ORF">LTWDN19_20450</name>
    <name evidence="2" type="ORF">PSR33_09765</name>
</gene>
<evidence type="ECO:0000313" key="2">
    <source>
        <dbReference type="EMBL" id="WDC92836.1"/>
    </source>
</evidence>
<dbReference type="EMBL" id="AP024685">
    <property type="protein sequence ID" value="BCX31478.1"/>
    <property type="molecule type" value="Genomic_DNA"/>
</dbReference>
<dbReference type="RefSeq" id="WP_065825504.1">
    <property type="nucleotide sequence ID" value="NZ_AP024685.1"/>
</dbReference>
<organism evidence="2 4">
    <name type="scientific">Latilactobacillus curvatus</name>
    <name type="common">Lactobacillus curvatus</name>
    <dbReference type="NCBI Taxonomy" id="28038"/>
    <lineage>
        <taxon>Bacteria</taxon>
        <taxon>Bacillati</taxon>
        <taxon>Bacillota</taxon>
        <taxon>Bacilli</taxon>
        <taxon>Lactobacillales</taxon>
        <taxon>Lactobacillaceae</taxon>
        <taxon>Latilactobacillus</taxon>
    </lineage>
</organism>
<dbReference type="OrthoDB" id="9867582at2"/>
<dbReference type="Proteomes" id="UP001215533">
    <property type="component" value="Plasmid p1_CACC879"/>
</dbReference>
<dbReference type="AlphaFoldDB" id="A0A1B2A691"/>
<name>A0A1B2A691_LATCU</name>
<proteinExistence type="predicted"/>
<reference evidence="2" key="2">
    <citation type="submission" date="2023-02" db="EMBL/GenBank/DDBJ databases">
        <title>Complete genome sequence of Lactobacillus curvatus CACC879 isolated from Pig feces.</title>
        <authorList>
            <person name="Park S."/>
            <person name="Park M.A."/>
            <person name="Kim D.-H."/>
            <person name="Kim Y."/>
        </authorList>
    </citation>
    <scope>NUCLEOTIDE SEQUENCE</scope>
    <source>
        <strain evidence="2">Curvatus</strain>
        <plasmid evidence="2">p1_CACC879</plasmid>
    </source>
</reference>
<evidence type="ECO:0000313" key="1">
    <source>
        <dbReference type="EMBL" id="BCX31478.1"/>
    </source>
</evidence>
<sequence>MTDNQIKLLEELKSMVIHDKTAYPMLAFGYVIKKNDSTYDELSQREEYEVMKAFGEWGLS</sequence>
<dbReference type="EMBL" id="CP117684">
    <property type="protein sequence ID" value="WDC92836.1"/>
    <property type="molecule type" value="Genomic_DNA"/>
</dbReference>
<reference evidence="1 3" key="1">
    <citation type="submission" date="2021-05" db="EMBL/GenBank/DDBJ databases">
        <title>Complete Genome Sequence of Latilactobacillus sp. Strain WDN19, a High D-Aspartate-producing Lactic Acid Bacterium Isolated from a Japanese Pickle.</title>
        <authorList>
            <person name="Kajitani K."/>
            <person name="Takahashi S."/>
        </authorList>
    </citation>
    <scope>NUCLEOTIDE SEQUENCE [LARGE SCALE GENOMIC DNA]</scope>
    <source>
        <strain evidence="1 3">WDN19</strain>
    </source>
</reference>
<dbReference type="Proteomes" id="UP000825100">
    <property type="component" value="Chromosome"/>
</dbReference>
<evidence type="ECO:0000313" key="4">
    <source>
        <dbReference type="Proteomes" id="UP001215533"/>
    </source>
</evidence>
<keyword evidence="2" id="KW-0614">Plasmid</keyword>
<protein>
    <submittedName>
        <fullName evidence="2">Uncharacterized protein</fullName>
    </submittedName>
</protein>
<keyword evidence="3" id="KW-1185">Reference proteome</keyword>
<geneLocation type="plasmid" evidence="2 4">
    <name>p1_CACC879</name>
</geneLocation>